<feature type="transmembrane region" description="Helical" evidence="7">
    <location>
        <begin position="381"/>
        <end position="398"/>
    </location>
</feature>
<evidence type="ECO:0000256" key="2">
    <source>
        <dbReference type="ARBA" id="ARBA00008821"/>
    </source>
</evidence>
<keyword evidence="6 7" id="KW-0472">Membrane</keyword>
<accession>A0A1Y0ITK4</accession>
<dbReference type="PANTHER" id="PTHR42810">
    <property type="entry name" value="PURINE PERMEASE C1399.01C-RELATED"/>
    <property type="match status" value="1"/>
</dbReference>
<evidence type="ECO:0000313" key="8">
    <source>
        <dbReference type="EMBL" id="ARU63319.1"/>
    </source>
</evidence>
<dbReference type="OrthoDB" id="5597247at2"/>
<dbReference type="KEGG" id="tum:CBW65_21765"/>
<feature type="transmembrane region" description="Helical" evidence="7">
    <location>
        <begin position="290"/>
        <end position="313"/>
    </location>
</feature>
<dbReference type="GO" id="GO:0005886">
    <property type="term" value="C:plasma membrane"/>
    <property type="evidence" value="ECO:0007669"/>
    <property type="project" value="TreeGrafter"/>
</dbReference>
<feature type="transmembrane region" description="Helical" evidence="7">
    <location>
        <begin position="245"/>
        <end position="270"/>
    </location>
</feature>
<sequence>MSGSDITTSVQKPRGALLWLQSLQWMVFFLANTIAVPIVVGAAFDLSAVEISSFVQRMLLATGIATLIQIFWGHRLPLIEGGAGMWWALFLIMGAMAVPGEKGLVLQQLEMGLIISGVVLVILSLLPIIGRVRDLFTPIVTGVYLMLLCFSLTGSFFKGMLGVSRFGHVDWRLALLSLFIVLTVLTISLKGKGLLRSMGPFLGIGLGWILFTLIGFSEREALTGADTAWFALPELFAWGAPVWDFGVVLTSVLTGVILISNVIASIVVIGNTLGIEPDGATYRRGLFGNGIASMLSGPLSVVGLVPLSVSAGFMMTTGLRARLPFVLGAVLIAVSGLFPIVGKFFATLPSEVAYAALFTPFAQMIGFGVRDLMGVQGSNRNLLVIGISLMVGVGVMFLPPDSLSSLAPWLRNIVANGLLVGLIVCLFLEHVVFRKEKSDS</sequence>
<dbReference type="EMBL" id="CP021434">
    <property type="protein sequence ID" value="ARU63319.1"/>
    <property type="molecule type" value="Genomic_DNA"/>
</dbReference>
<feature type="transmembrane region" description="Helical" evidence="7">
    <location>
        <begin position="413"/>
        <end position="433"/>
    </location>
</feature>
<protein>
    <recommendedName>
        <fullName evidence="10">Xanthine permease</fullName>
    </recommendedName>
</protein>
<feature type="transmembrane region" description="Helical" evidence="7">
    <location>
        <begin position="23"/>
        <end position="42"/>
    </location>
</feature>
<proteinExistence type="inferred from homology"/>
<dbReference type="InterPro" id="IPR006043">
    <property type="entry name" value="NCS2"/>
</dbReference>
<keyword evidence="5 7" id="KW-1133">Transmembrane helix</keyword>
<evidence type="ECO:0000256" key="4">
    <source>
        <dbReference type="ARBA" id="ARBA00022692"/>
    </source>
</evidence>
<evidence type="ECO:0000256" key="6">
    <source>
        <dbReference type="ARBA" id="ARBA00023136"/>
    </source>
</evidence>
<comment type="similarity">
    <text evidence="2">Belongs to the nucleobase:cation symporter-2 (NCS2) (TC 2.A.40) family.</text>
</comment>
<dbReference type="Proteomes" id="UP000195437">
    <property type="component" value="Chromosome"/>
</dbReference>
<reference evidence="9" key="1">
    <citation type="submission" date="2017-05" db="EMBL/GenBank/DDBJ databases">
        <authorList>
            <person name="Sung H."/>
        </authorList>
    </citation>
    <scope>NUCLEOTIDE SEQUENCE [LARGE SCALE GENOMIC DNA]</scope>
    <source>
        <strain evidence="9">AR23208</strain>
    </source>
</reference>
<organism evidence="8 9">
    <name type="scientific">Tumebacillus avium</name>
    <dbReference type="NCBI Taxonomy" id="1903704"/>
    <lineage>
        <taxon>Bacteria</taxon>
        <taxon>Bacillati</taxon>
        <taxon>Bacillota</taxon>
        <taxon>Bacilli</taxon>
        <taxon>Bacillales</taxon>
        <taxon>Alicyclobacillaceae</taxon>
        <taxon>Tumebacillus</taxon>
    </lineage>
</organism>
<keyword evidence="4 7" id="KW-0812">Transmembrane</keyword>
<feature type="transmembrane region" description="Helical" evidence="7">
    <location>
        <begin position="54"/>
        <end position="72"/>
    </location>
</feature>
<keyword evidence="3" id="KW-0813">Transport</keyword>
<evidence type="ECO:0000256" key="1">
    <source>
        <dbReference type="ARBA" id="ARBA00004141"/>
    </source>
</evidence>
<keyword evidence="9" id="KW-1185">Reference proteome</keyword>
<feature type="transmembrane region" description="Helical" evidence="7">
    <location>
        <begin position="111"/>
        <end position="129"/>
    </location>
</feature>
<dbReference type="Pfam" id="PF00860">
    <property type="entry name" value="Xan_ur_permease"/>
    <property type="match status" value="1"/>
</dbReference>
<dbReference type="NCBIfam" id="NF037981">
    <property type="entry name" value="NCS2_1"/>
    <property type="match status" value="1"/>
</dbReference>
<feature type="transmembrane region" description="Helical" evidence="7">
    <location>
        <begin position="135"/>
        <end position="157"/>
    </location>
</feature>
<evidence type="ECO:0000256" key="7">
    <source>
        <dbReference type="SAM" id="Phobius"/>
    </source>
</evidence>
<dbReference type="GO" id="GO:0042907">
    <property type="term" value="F:xanthine transmembrane transporter activity"/>
    <property type="evidence" value="ECO:0007669"/>
    <property type="project" value="TreeGrafter"/>
</dbReference>
<evidence type="ECO:0008006" key="10">
    <source>
        <dbReference type="Google" id="ProtNLM"/>
    </source>
</evidence>
<dbReference type="AlphaFoldDB" id="A0A1Y0ITK4"/>
<comment type="subcellular location">
    <subcellularLocation>
        <location evidence="1">Membrane</location>
        <topology evidence="1">Multi-pass membrane protein</topology>
    </subcellularLocation>
</comment>
<gene>
    <name evidence="8" type="ORF">CBW65_21765</name>
</gene>
<evidence type="ECO:0000313" key="9">
    <source>
        <dbReference type="Proteomes" id="UP000195437"/>
    </source>
</evidence>
<feature type="transmembrane region" description="Helical" evidence="7">
    <location>
        <begin position="195"/>
        <end position="216"/>
    </location>
</feature>
<feature type="transmembrane region" description="Helical" evidence="7">
    <location>
        <begin position="169"/>
        <end position="189"/>
    </location>
</feature>
<feature type="transmembrane region" description="Helical" evidence="7">
    <location>
        <begin position="325"/>
        <end position="346"/>
    </location>
</feature>
<feature type="transmembrane region" description="Helical" evidence="7">
    <location>
        <begin position="352"/>
        <end position="369"/>
    </location>
</feature>
<evidence type="ECO:0000256" key="3">
    <source>
        <dbReference type="ARBA" id="ARBA00022448"/>
    </source>
</evidence>
<dbReference type="RefSeq" id="WP_087458663.1">
    <property type="nucleotide sequence ID" value="NZ_CP021434.1"/>
</dbReference>
<evidence type="ECO:0000256" key="5">
    <source>
        <dbReference type="ARBA" id="ARBA00022989"/>
    </source>
</evidence>
<name>A0A1Y0ITK4_9BACL</name>
<feature type="transmembrane region" description="Helical" evidence="7">
    <location>
        <begin position="78"/>
        <end position="99"/>
    </location>
</feature>
<dbReference type="PANTHER" id="PTHR42810:SF1">
    <property type="entry name" value="PURINE PERMEASE YWDJ-RELATED"/>
    <property type="match status" value="1"/>
</dbReference>